<evidence type="ECO:0000256" key="7">
    <source>
        <dbReference type="SAM" id="Phobius"/>
    </source>
</evidence>
<keyword evidence="3 7" id="KW-1133">Transmembrane helix</keyword>
<evidence type="ECO:0000256" key="1">
    <source>
        <dbReference type="ARBA" id="ARBA00004585"/>
    </source>
</evidence>
<comment type="subcellular location">
    <subcellularLocation>
        <location evidence="1">Peroxisome membrane</location>
        <topology evidence="1">Multi-pass membrane protein</topology>
    </subcellularLocation>
</comment>
<dbReference type="EMBL" id="CP048988">
    <property type="protein sequence ID" value="QID79547.1"/>
    <property type="molecule type" value="Genomic_DNA"/>
</dbReference>
<feature type="transmembrane region" description="Helical" evidence="7">
    <location>
        <begin position="70"/>
        <end position="87"/>
    </location>
</feature>
<organism evidence="10 11">
    <name type="scientific">Saccharomyces pastorianus</name>
    <name type="common">Lager yeast</name>
    <name type="synonym">Saccharomyces cerevisiae x Saccharomyces eubayanus</name>
    <dbReference type="NCBI Taxonomy" id="27292"/>
    <lineage>
        <taxon>Eukaryota</taxon>
        <taxon>Fungi</taxon>
        <taxon>Dikarya</taxon>
        <taxon>Ascomycota</taxon>
        <taxon>Saccharomycotina</taxon>
        <taxon>Saccharomycetes</taxon>
        <taxon>Saccharomycetales</taxon>
        <taxon>Saccharomycetaceae</taxon>
        <taxon>Saccharomyces</taxon>
    </lineage>
</organism>
<evidence type="ECO:0000313" key="10">
    <source>
        <dbReference type="EMBL" id="QID79547.1"/>
    </source>
</evidence>
<dbReference type="OrthoDB" id="5586090at2759"/>
<protein>
    <submittedName>
        <fullName evidence="10">Peroxisome size and maintenance regulator</fullName>
    </submittedName>
</protein>
<evidence type="ECO:0000259" key="8">
    <source>
        <dbReference type="SMART" id="SM00693"/>
    </source>
</evidence>
<gene>
    <name evidence="10" type="primary">PEX31_1</name>
    <name evidence="10" type="ORF">GRS66_001819</name>
</gene>
<dbReference type="Proteomes" id="UP000501346">
    <property type="component" value="Chromosome ScVII"/>
</dbReference>
<sequence>MSEINNENLEPTSSTVAESTESKNKHIRSALRKRRGKLSAQTYEEDQEAILSSPLLTSTPKTVSRSLVRLYPYLIVVDNFLSIITWSNDNVSANLLGIFLFTVCVLYFGFITRYFGHLMIVGIIWVYLLIDKHVQETMASCPSLDDIIHVMDRVSMKSSAVLSPITILSAQDVRRLLFTIAFLSPVYIFLTVFVLSPNYLMLIGGLYVLTYHSKLIRRMRRYLWKFRVVRLLVFFITGLDLGGPDNNRRLFASVNKKIRSFVWNEVGNTSNTKKTVLFKVALFENQRRWLGIGWTSTMLSYERASWTDEFLNTSPSPEVFTLPEEQSGMAWEWHDKDWMLDLTNDGIIQLPASAAKTKVKPGADEGFIYYDNTWNNPSATDTYKKYTRRRRWIRTATVTTTYDDEPTVEKPTPNSHALKSEENNRVRKRKVSFSTANEVHIIPSSDSSKLIQISDVSMSPSL</sequence>
<keyword evidence="5" id="KW-0576">Peroxisome</keyword>
<feature type="domain" description="Peroxin/Ferlin" evidence="9">
    <location>
        <begin position="366"/>
        <end position="399"/>
    </location>
</feature>
<accession>A0A6C1DSJ3</accession>
<dbReference type="InterPro" id="IPR006614">
    <property type="entry name" value="Peroxin/Ferlin"/>
</dbReference>
<name>A0A6C1DSJ3_SACPS</name>
<dbReference type="Pfam" id="PF06398">
    <property type="entry name" value="Pex24p"/>
    <property type="match status" value="1"/>
</dbReference>
<dbReference type="PANTHER" id="PTHR31679">
    <property type="entry name" value="PEROXISOMAL MEMBRANE PROTEIN PEX30-RELATED"/>
    <property type="match status" value="1"/>
</dbReference>
<dbReference type="InterPro" id="IPR052646">
    <property type="entry name" value="Peroxisomal_PEX28-32"/>
</dbReference>
<dbReference type="SMART" id="SM00693">
    <property type="entry name" value="DysFN"/>
    <property type="match status" value="1"/>
</dbReference>
<proteinExistence type="predicted"/>
<keyword evidence="4 7" id="KW-0472">Membrane</keyword>
<evidence type="ECO:0000313" key="11">
    <source>
        <dbReference type="Proteomes" id="UP000501346"/>
    </source>
</evidence>
<evidence type="ECO:0000256" key="6">
    <source>
        <dbReference type="SAM" id="MobiDB-lite"/>
    </source>
</evidence>
<dbReference type="GO" id="GO:0007031">
    <property type="term" value="P:peroxisome organization"/>
    <property type="evidence" value="ECO:0007669"/>
    <property type="project" value="TreeGrafter"/>
</dbReference>
<evidence type="ECO:0000256" key="3">
    <source>
        <dbReference type="ARBA" id="ARBA00022989"/>
    </source>
</evidence>
<evidence type="ECO:0000256" key="2">
    <source>
        <dbReference type="ARBA" id="ARBA00022692"/>
    </source>
</evidence>
<dbReference type="AlphaFoldDB" id="A0A6C1DSJ3"/>
<feature type="compositionally biased region" description="Polar residues" evidence="6">
    <location>
        <begin position="1"/>
        <end position="19"/>
    </location>
</feature>
<feature type="region of interest" description="Disordered" evidence="6">
    <location>
        <begin position="404"/>
        <end position="429"/>
    </location>
</feature>
<keyword evidence="2 7" id="KW-0812">Transmembrane</keyword>
<dbReference type="SMART" id="SM00694">
    <property type="entry name" value="DysFC"/>
    <property type="match status" value="1"/>
</dbReference>
<feature type="domain" description="Peroxin/Ferlin" evidence="8">
    <location>
        <begin position="275"/>
        <end position="341"/>
    </location>
</feature>
<keyword evidence="11" id="KW-1185">Reference proteome</keyword>
<evidence type="ECO:0000256" key="4">
    <source>
        <dbReference type="ARBA" id="ARBA00023136"/>
    </source>
</evidence>
<feature type="region of interest" description="Disordered" evidence="6">
    <location>
        <begin position="1"/>
        <end position="26"/>
    </location>
</feature>
<evidence type="ECO:0000259" key="9">
    <source>
        <dbReference type="SMART" id="SM00694"/>
    </source>
</evidence>
<evidence type="ECO:0000256" key="5">
    <source>
        <dbReference type="ARBA" id="ARBA00023140"/>
    </source>
</evidence>
<reference evidence="10 11" key="1">
    <citation type="journal article" date="2019" name="BMC Genomics">
        <title>Chromosome level assembly and comparative genome analysis confirm lager-brewing yeasts originated from a single hybridization.</title>
        <authorList>
            <person name="Salazar A.N."/>
            <person name="Gorter de Vries A.R."/>
            <person name="van den Broek M."/>
            <person name="Brouwers N."/>
            <person name="de la Torre Cortes P."/>
            <person name="Kuijpers N.G.A."/>
            <person name="Daran J.G."/>
            <person name="Abeel T."/>
        </authorList>
    </citation>
    <scope>NUCLEOTIDE SEQUENCE [LARGE SCALE GENOMIC DNA]</scope>
    <source>
        <strain evidence="10 11">CBS 1483</strain>
    </source>
</reference>
<dbReference type="InterPro" id="IPR010482">
    <property type="entry name" value="TECPR1-like_DysF"/>
</dbReference>
<feature type="transmembrane region" description="Helical" evidence="7">
    <location>
        <begin position="186"/>
        <end position="210"/>
    </location>
</feature>
<feature type="transmembrane region" description="Helical" evidence="7">
    <location>
        <begin position="93"/>
        <end position="109"/>
    </location>
</feature>
<dbReference type="PANTHER" id="PTHR31679:SF2">
    <property type="entry name" value="PEROXISOMAL MEMBRANE PROTEIN PEX30-RELATED"/>
    <property type="match status" value="1"/>
</dbReference>
<dbReference type="GO" id="GO:0005778">
    <property type="term" value="C:peroxisomal membrane"/>
    <property type="evidence" value="ECO:0007669"/>
    <property type="project" value="UniProtKB-SubCell"/>
</dbReference>